<feature type="region of interest" description="Disordered" evidence="1">
    <location>
        <begin position="246"/>
        <end position="274"/>
    </location>
</feature>
<keyword evidence="4" id="KW-1185">Reference proteome</keyword>
<keyword evidence="2" id="KW-0472">Membrane</keyword>
<dbReference type="EMBL" id="JAXCGZ010007668">
    <property type="protein sequence ID" value="KAK7078780.1"/>
    <property type="molecule type" value="Genomic_DNA"/>
</dbReference>
<reference evidence="3 4" key="1">
    <citation type="submission" date="2023-11" db="EMBL/GenBank/DDBJ databases">
        <title>Halocaridina rubra genome assembly.</title>
        <authorList>
            <person name="Smith C."/>
        </authorList>
    </citation>
    <scope>NUCLEOTIDE SEQUENCE [LARGE SCALE GENOMIC DNA]</scope>
    <source>
        <strain evidence="3">EP-1</strain>
        <tissue evidence="3">Whole</tissue>
    </source>
</reference>
<evidence type="ECO:0000256" key="1">
    <source>
        <dbReference type="SAM" id="MobiDB-lite"/>
    </source>
</evidence>
<dbReference type="AlphaFoldDB" id="A0AAN8X6H3"/>
<dbReference type="Proteomes" id="UP001381693">
    <property type="component" value="Unassembled WGS sequence"/>
</dbReference>
<proteinExistence type="predicted"/>
<evidence type="ECO:0000256" key="2">
    <source>
        <dbReference type="SAM" id="Phobius"/>
    </source>
</evidence>
<keyword evidence="2" id="KW-0812">Transmembrane</keyword>
<protein>
    <submittedName>
        <fullName evidence="3">Uncharacterized protein</fullName>
    </submittedName>
</protein>
<organism evidence="3 4">
    <name type="scientific">Halocaridina rubra</name>
    <name type="common">Hawaiian red shrimp</name>
    <dbReference type="NCBI Taxonomy" id="373956"/>
    <lineage>
        <taxon>Eukaryota</taxon>
        <taxon>Metazoa</taxon>
        <taxon>Ecdysozoa</taxon>
        <taxon>Arthropoda</taxon>
        <taxon>Crustacea</taxon>
        <taxon>Multicrustacea</taxon>
        <taxon>Malacostraca</taxon>
        <taxon>Eumalacostraca</taxon>
        <taxon>Eucarida</taxon>
        <taxon>Decapoda</taxon>
        <taxon>Pleocyemata</taxon>
        <taxon>Caridea</taxon>
        <taxon>Atyoidea</taxon>
        <taxon>Atyidae</taxon>
        <taxon>Halocaridina</taxon>
    </lineage>
</organism>
<keyword evidence="2" id="KW-1133">Transmembrane helix</keyword>
<accession>A0AAN8X6H3</accession>
<comment type="caution">
    <text evidence="3">The sequence shown here is derived from an EMBL/GenBank/DDBJ whole genome shotgun (WGS) entry which is preliminary data.</text>
</comment>
<feature type="transmembrane region" description="Helical" evidence="2">
    <location>
        <begin position="218"/>
        <end position="237"/>
    </location>
</feature>
<evidence type="ECO:0000313" key="4">
    <source>
        <dbReference type="Proteomes" id="UP001381693"/>
    </source>
</evidence>
<evidence type="ECO:0000313" key="3">
    <source>
        <dbReference type="EMBL" id="KAK7078780.1"/>
    </source>
</evidence>
<name>A0AAN8X6H3_HALRR</name>
<feature type="compositionally biased region" description="Polar residues" evidence="1">
    <location>
        <begin position="290"/>
        <end position="307"/>
    </location>
</feature>
<sequence>MYIQALKQNYQSLSEKYTEVTRFLNSFVPVSVRRGRSIAPIISGTLGRILFGMATDNFIAQFRAKSQVKTPNALMYLKILNNLIKKTHYLSVANEKLNKSINLTHRLIEDSANGTRRSFAGFILNVLIFNNNQLTSIAINHVTKLIVGIERMDVKGKLSENIISRETLVRMLGLIPHNDKMLFPVTSSYQEGILQQEEIDLEAAWKFMENDSSSASTGWIVLIFEGLLLISIFIVLVRSRNCVTDDDAGGSTTPSSSDGLPQSSNGDRLSSGTGRDVELACLETRRNDTFNDVQDNQRGQEAVTTAIASPAPAK</sequence>
<feature type="compositionally biased region" description="Polar residues" evidence="1">
    <location>
        <begin position="250"/>
        <end position="273"/>
    </location>
</feature>
<gene>
    <name evidence="3" type="ORF">SK128_009685</name>
</gene>
<feature type="region of interest" description="Disordered" evidence="1">
    <location>
        <begin position="288"/>
        <end position="314"/>
    </location>
</feature>